<dbReference type="OrthoDB" id="1101576at2759"/>
<gene>
    <name evidence="1" type="ORF">X975_21296</name>
</gene>
<dbReference type="AlphaFoldDB" id="A0A087T0W6"/>
<proteinExistence type="predicted"/>
<sequence length="61" mass="7002">MHQHQTTASYEVTYRIVKFKKPYTIAEHLILPVAVDMVNIMAGESAVFKSAFVQYTISQRI</sequence>
<feature type="non-terminal residue" evidence="1">
    <location>
        <position position="61"/>
    </location>
</feature>
<protein>
    <submittedName>
        <fullName evidence="1">Uncharacterized protein</fullName>
    </submittedName>
</protein>
<evidence type="ECO:0000313" key="1">
    <source>
        <dbReference type="EMBL" id="KFM58755.1"/>
    </source>
</evidence>
<dbReference type="EMBL" id="KK112883">
    <property type="protein sequence ID" value="KFM58755.1"/>
    <property type="molecule type" value="Genomic_DNA"/>
</dbReference>
<name>A0A087T0W6_STEMI</name>
<organism evidence="1 2">
    <name type="scientific">Stegodyphus mimosarum</name>
    <name type="common">African social velvet spider</name>
    <dbReference type="NCBI Taxonomy" id="407821"/>
    <lineage>
        <taxon>Eukaryota</taxon>
        <taxon>Metazoa</taxon>
        <taxon>Ecdysozoa</taxon>
        <taxon>Arthropoda</taxon>
        <taxon>Chelicerata</taxon>
        <taxon>Arachnida</taxon>
        <taxon>Araneae</taxon>
        <taxon>Araneomorphae</taxon>
        <taxon>Entelegynae</taxon>
        <taxon>Eresoidea</taxon>
        <taxon>Eresidae</taxon>
        <taxon>Stegodyphus</taxon>
    </lineage>
</organism>
<reference evidence="1 2" key="1">
    <citation type="submission" date="2013-11" db="EMBL/GenBank/DDBJ databases">
        <title>Genome sequencing of Stegodyphus mimosarum.</title>
        <authorList>
            <person name="Bechsgaard J."/>
        </authorList>
    </citation>
    <scope>NUCLEOTIDE SEQUENCE [LARGE SCALE GENOMIC DNA]</scope>
</reference>
<evidence type="ECO:0000313" key="2">
    <source>
        <dbReference type="Proteomes" id="UP000054359"/>
    </source>
</evidence>
<accession>A0A087T0W6</accession>
<keyword evidence="2" id="KW-1185">Reference proteome</keyword>
<dbReference type="Proteomes" id="UP000054359">
    <property type="component" value="Unassembled WGS sequence"/>
</dbReference>